<evidence type="ECO:0000313" key="2">
    <source>
        <dbReference type="EMBL" id="RIJ29849.1"/>
    </source>
</evidence>
<comment type="caution">
    <text evidence="2">The sequence shown here is derived from an EMBL/GenBank/DDBJ whole genome shotgun (WGS) entry which is preliminary data.</text>
</comment>
<dbReference type="Proteomes" id="UP000266385">
    <property type="component" value="Unassembled WGS sequence"/>
</dbReference>
<accession>A0A399RJE3</accession>
<dbReference type="InterPro" id="IPR011009">
    <property type="entry name" value="Kinase-like_dom_sf"/>
</dbReference>
<dbReference type="OrthoDB" id="3806873at2"/>
<dbReference type="Pfam" id="PF02958">
    <property type="entry name" value="EcKL"/>
    <property type="match status" value="1"/>
</dbReference>
<proteinExistence type="predicted"/>
<dbReference type="Gene3D" id="3.90.1200.10">
    <property type="match status" value="1"/>
</dbReference>
<dbReference type="PANTHER" id="PTHR11012">
    <property type="entry name" value="PROTEIN KINASE-LIKE DOMAIN-CONTAINING"/>
    <property type="match status" value="1"/>
</dbReference>
<gene>
    <name evidence="2" type="ORF">D1223_09105</name>
</gene>
<name>A0A399RJE3_9PROT</name>
<dbReference type="InterPro" id="IPR015897">
    <property type="entry name" value="CHK_kinase-like"/>
</dbReference>
<dbReference type="InterPro" id="IPR004119">
    <property type="entry name" value="EcKL"/>
</dbReference>
<feature type="domain" description="CHK kinase-like" evidence="1">
    <location>
        <begin position="149"/>
        <end position="330"/>
    </location>
</feature>
<keyword evidence="3" id="KW-1185">Reference proteome</keyword>
<sequence>MSPELLEALHREALDRLEVADMAAAHARSLDIEEVHTAEKISSEWLGHVIGGNVDGALLENAVQKQGHDGMTDRRQWNLSWNAQGRAAGLPASIFIKATPSQPYLRETLSMLHMAEAEVRFYNELRDEIPHLAPQSFYGKSWAGGRFILVLETLEDRGLTPYWMHHDCSFEHACAVLEALAELHARYWETDRFQTDLAWVRPRALKFGARWHEASFVQARSAYLQTDLGQALPEDIRALLGTWSEVFRNVYAWWDSQPLTLIHGDSHLGNSFAYPDGKAGMFDWQVVFRSHAMRDVAYFVLSALTRDQRAEFEDKLISSYLMSLQRHGVKLEEDYARRLYALFLLDSWDAHMKTYTRGGYGHADAAVRRRATTMIDALREHQTADLLGDLLKEIGG</sequence>
<reference evidence="2 3" key="1">
    <citation type="submission" date="2018-08" db="EMBL/GenBank/DDBJ databases">
        <title>Henriciella mobilis sp. nov., isolated from seawater.</title>
        <authorList>
            <person name="Cheng H."/>
            <person name="Wu Y.-H."/>
            <person name="Xu X.-W."/>
            <person name="Guo L.-L."/>
        </authorList>
    </citation>
    <scope>NUCLEOTIDE SEQUENCE [LARGE SCALE GENOMIC DNA]</scope>
    <source>
        <strain evidence="2 3">JN25</strain>
    </source>
</reference>
<dbReference type="EMBL" id="QWFX01000007">
    <property type="protein sequence ID" value="RIJ29849.1"/>
    <property type="molecule type" value="Genomic_DNA"/>
</dbReference>
<organism evidence="2 3">
    <name type="scientific">Henriciella mobilis</name>
    <dbReference type="NCBI Taxonomy" id="2305467"/>
    <lineage>
        <taxon>Bacteria</taxon>
        <taxon>Pseudomonadati</taxon>
        <taxon>Pseudomonadota</taxon>
        <taxon>Alphaproteobacteria</taxon>
        <taxon>Hyphomonadales</taxon>
        <taxon>Hyphomonadaceae</taxon>
        <taxon>Henriciella</taxon>
    </lineage>
</organism>
<dbReference type="SMART" id="SM00587">
    <property type="entry name" value="CHK"/>
    <property type="match status" value="1"/>
</dbReference>
<protein>
    <recommendedName>
        <fullName evidence="1">CHK kinase-like domain-containing protein</fullName>
    </recommendedName>
</protein>
<evidence type="ECO:0000313" key="3">
    <source>
        <dbReference type="Proteomes" id="UP000266385"/>
    </source>
</evidence>
<dbReference type="SUPFAM" id="SSF56112">
    <property type="entry name" value="Protein kinase-like (PK-like)"/>
    <property type="match status" value="1"/>
</dbReference>
<dbReference type="RefSeq" id="WP_119376135.1">
    <property type="nucleotide sequence ID" value="NZ_QWFX01000007.1"/>
</dbReference>
<dbReference type="PANTHER" id="PTHR11012:SF30">
    <property type="entry name" value="PROTEIN KINASE-LIKE DOMAIN-CONTAINING"/>
    <property type="match status" value="1"/>
</dbReference>
<evidence type="ECO:0000259" key="1">
    <source>
        <dbReference type="SMART" id="SM00587"/>
    </source>
</evidence>
<dbReference type="AlphaFoldDB" id="A0A399RJE3"/>